<protein>
    <submittedName>
        <fullName evidence="1">Uncharacterized protein</fullName>
    </submittedName>
</protein>
<gene>
    <name evidence="1" type="ORF">C8N31_10333</name>
</gene>
<dbReference type="Proteomes" id="UP000244092">
    <property type="component" value="Unassembled WGS sequence"/>
</dbReference>
<evidence type="ECO:0000313" key="1">
    <source>
        <dbReference type="EMBL" id="PTX74557.1"/>
    </source>
</evidence>
<accession>A0A2T6CGC2</accession>
<reference evidence="1 2" key="1">
    <citation type="submission" date="2018-04" db="EMBL/GenBank/DDBJ databases">
        <title>Genomic Encyclopedia of Archaeal and Bacterial Type Strains, Phase II (KMG-II): from individual species to whole genera.</title>
        <authorList>
            <person name="Goeker M."/>
        </authorList>
    </citation>
    <scope>NUCLEOTIDE SEQUENCE [LARGE SCALE GENOMIC DNA]</scope>
    <source>
        <strain evidence="1 2">DSM 12244</strain>
    </source>
</reference>
<name>A0A2T6CGC2_9RHOB</name>
<dbReference type="AlphaFoldDB" id="A0A2T6CGC2"/>
<comment type="caution">
    <text evidence="1">The sequence shown here is derived from an EMBL/GenBank/DDBJ whole genome shotgun (WGS) entry which is preliminary data.</text>
</comment>
<dbReference type="EMBL" id="QBKU01000003">
    <property type="protein sequence ID" value="PTX74557.1"/>
    <property type="molecule type" value="Genomic_DNA"/>
</dbReference>
<sequence length="218" mass="23164">MVCVVTAASGHVFVATSGSGDSMIGTKTVPDFLTKANWWGDLDEDKMGKKKFQKATRYARDVGSDDAETAERGREAVSLLAKHKLATEAPARSSPVGLGVASAAIANNLTAPDYAYSKPGSSVIYNTSGGRRDCAEPRALELAGNAGGKITGMTTIWHGSPDHKNYRGYVDDRKFADVTINAAKPCDFCVANEARVMAEVARATTQPIGTLRRRHSIG</sequence>
<proteinExistence type="predicted"/>
<organism evidence="1 2">
    <name type="scientific">Sulfitobacter mediterraneus</name>
    <dbReference type="NCBI Taxonomy" id="83219"/>
    <lineage>
        <taxon>Bacteria</taxon>
        <taxon>Pseudomonadati</taxon>
        <taxon>Pseudomonadota</taxon>
        <taxon>Alphaproteobacteria</taxon>
        <taxon>Rhodobacterales</taxon>
        <taxon>Roseobacteraceae</taxon>
        <taxon>Sulfitobacter</taxon>
    </lineage>
</organism>
<evidence type="ECO:0000313" key="2">
    <source>
        <dbReference type="Proteomes" id="UP000244092"/>
    </source>
</evidence>